<dbReference type="EMBL" id="RBED01000068">
    <property type="protein sequence ID" value="RNL58534.1"/>
    <property type="molecule type" value="Genomic_DNA"/>
</dbReference>
<dbReference type="PROSITE" id="PS50931">
    <property type="entry name" value="HTH_LYSR"/>
    <property type="match status" value="1"/>
</dbReference>
<dbReference type="AlphaFoldDB" id="A0A3N0C699"/>
<evidence type="ECO:0000256" key="4">
    <source>
        <dbReference type="ARBA" id="ARBA00023163"/>
    </source>
</evidence>
<dbReference type="InterPro" id="IPR036388">
    <property type="entry name" value="WH-like_DNA-bd_sf"/>
</dbReference>
<gene>
    <name evidence="7" type="ORF">D7003_03245</name>
</gene>
<organism evidence="7 8">
    <name type="scientific">Arthrobacter oryzae</name>
    <dbReference type="NCBI Taxonomy" id="409290"/>
    <lineage>
        <taxon>Bacteria</taxon>
        <taxon>Bacillati</taxon>
        <taxon>Actinomycetota</taxon>
        <taxon>Actinomycetes</taxon>
        <taxon>Micrococcales</taxon>
        <taxon>Micrococcaceae</taxon>
        <taxon>Arthrobacter</taxon>
    </lineage>
</organism>
<dbReference type="RefSeq" id="WP_123254050.1">
    <property type="nucleotide sequence ID" value="NZ_RBED01000068.1"/>
</dbReference>
<evidence type="ECO:0000256" key="5">
    <source>
        <dbReference type="SAM" id="MobiDB-lite"/>
    </source>
</evidence>
<protein>
    <submittedName>
        <fullName evidence="7">LysR family transcriptional regulator</fullName>
    </submittedName>
</protein>
<keyword evidence="4" id="KW-0804">Transcription</keyword>
<evidence type="ECO:0000256" key="3">
    <source>
        <dbReference type="ARBA" id="ARBA00023125"/>
    </source>
</evidence>
<evidence type="ECO:0000313" key="8">
    <source>
        <dbReference type="Proteomes" id="UP000273807"/>
    </source>
</evidence>
<name>A0A3N0C699_9MICC</name>
<dbReference type="Proteomes" id="UP000273807">
    <property type="component" value="Unassembled WGS sequence"/>
</dbReference>
<dbReference type="Gene3D" id="3.40.190.10">
    <property type="entry name" value="Periplasmic binding protein-like II"/>
    <property type="match status" value="2"/>
</dbReference>
<feature type="domain" description="HTH lysR-type" evidence="6">
    <location>
        <begin position="1"/>
        <end position="58"/>
    </location>
</feature>
<dbReference type="OrthoDB" id="4131546at2"/>
<keyword evidence="8" id="KW-1185">Reference proteome</keyword>
<reference evidence="7 8" key="1">
    <citation type="submission" date="2018-10" db="EMBL/GenBank/DDBJ databases">
        <title>Genome sequencing of Arthrobacter oryzae TNB02.</title>
        <authorList>
            <person name="Cho Y.-J."/>
            <person name="Cho A."/>
            <person name="Kim O.-S."/>
        </authorList>
    </citation>
    <scope>NUCLEOTIDE SEQUENCE [LARGE SCALE GENOMIC DNA]</scope>
    <source>
        <strain evidence="7 8">TNB02</strain>
    </source>
</reference>
<dbReference type="InterPro" id="IPR011991">
    <property type="entry name" value="ArsR-like_HTH"/>
</dbReference>
<comment type="similarity">
    <text evidence="1">Belongs to the LysR transcriptional regulatory family.</text>
</comment>
<dbReference type="InterPro" id="IPR005119">
    <property type="entry name" value="LysR_subst-bd"/>
</dbReference>
<sequence length="322" mass="34723">MDFKRLRILRELSERGTVGATAEALKVTPSAVSQQLKTLQQELGVVLVEKSGRGVRLTEAGLAMAGAAADLSTAVARAEATIDLYRHGRQTHVRAAFFPSAAEMFLPGLLHRTKEIDGLHFEAHFQDPAVAGFAGLTADYDIVIAHSVDGADVFARRGLTVVPLLEEPLDVALPVGHPLAEKEALTAADVVAYPWMGMPEGFPFDTVVRRIELQADTPVFRAQLFPDLRVLEALVSAGHGLTVLPRFTALRNQDRGFVLRPLEGLEASRIIVALARPDVAARTTIQLVLAMLVAEAQSVAAAPGLSDPPHDEGQNQERRSKM</sequence>
<dbReference type="PANTHER" id="PTHR30346:SF29">
    <property type="entry name" value="LYSR SUBSTRATE-BINDING"/>
    <property type="match status" value="1"/>
</dbReference>
<dbReference type="GO" id="GO:0003700">
    <property type="term" value="F:DNA-binding transcription factor activity"/>
    <property type="evidence" value="ECO:0007669"/>
    <property type="project" value="InterPro"/>
</dbReference>
<dbReference type="SMART" id="SM00418">
    <property type="entry name" value="HTH_ARSR"/>
    <property type="match status" value="1"/>
</dbReference>
<dbReference type="Gene3D" id="1.10.10.10">
    <property type="entry name" value="Winged helix-like DNA-binding domain superfamily/Winged helix DNA-binding domain"/>
    <property type="match status" value="1"/>
</dbReference>
<comment type="caution">
    <text evidence="7">The sequence shown here is derived from an EMBL/GenBank/DDBJ whole genome shotgun (WGS) entry which is preliminary data.</text>
</comment>
<evidence type="ECO:0000259" key="6">
    <source>
        <dbReference type="PROSITE" id="PS50931"/>
    </source>
</evidence>
<evidence type="ECO:0000313" key="7">
    <source>
        <dbReference type="EMBL" id="RNL58534.1"/>
    </source>
</evidence>
<accession>A0A3N0C699</accession>
<keyword evidence="2" id="KW-0805">Transcription regulation</keyword>
<evidence type="ECO:0000256" key="1">
    <source>
        <dbReference type="ARBA" id="ARBA00009437"/>
    </source>
</evidence>
<dbReference type="GO" id="GO:0032993">
    <property type="term" value="C:protein-DNA complex"/>
    <property type="evidence" value="ECO:0007669"/>
    <property type="project" value="TreeGrafter"/>
</dbReference>
<feature type="compositionally biased region" description="Basic and acidic residues" evidence="5">
    <location>
        <begin position="308"/>
        <end position="322"/>
    </location>
</feature>
<dbReference type="Pfam" id="PF00126">
    <property type="entry name" value="HTH_1"/>
    <property type="match status" value="1"/>
</dbReference>
<dbReference type="PANTHER" id="PTHR30346">
    <property type="entry name" value="TRANSCRIPTIONAL DUAL REGULATOR HCAR-RELATED"/>
    <property type="match status" value="1"/>
</dbReference>
<evidence type="ECO:0000256" key="2">
    <source>
        <dbReference type="ARBA" id="ARBA00023015"/>
    </source>
</evidence>
<dbReference type="InterPro" id="IPR001845">
    <property type="entry name" value="HTH_ArsR_DNA-bd_dom"/>
</dbReference>
<dbReference type="Pfam" id="PF03466">
    <property type="entry name" value="LysR_substrate"/>
    <property type="match status" value="1"/>
</dbReference>
<dbReference type="GO" id="GO:0003677">
    <property type="term" value="F:DNA binding"/>
    <property type="evidence" value="ECO:0007669"/>
    <property type="project" value="UniProtKB-KW"/>
</dbReference>
<proteinExistence type="inferred from homology"/>
<dbReference type="SUPFAM" id="SSF46785">
    <property type="entry name" value="Winged helix' DNA-binding domain"/>
    <property type="match status" value="1"/>
</dbReference>
<keyword evidence="3" id="KW-0238">DNA-binding</keyword>
<dbReference type="CDD" id="cd00090">
    <property type="entry name" value="HTH_ARSR"/>
    <property type="match status" value="1"/>
</dbReference>
<dbReference type="InterPro" id="IPR036390">
    <property type="entry name" value="WH_DNA-bd_sf"/>
</dbReference>
<dbReference type="SUPFAM" id="SSF53850">
    <property type="entry name" value="Periplasmic binding protein-like II"/>
    <property type="match status" value="1"/>
</dbReference>
<feature type="region of interest" description="Disordered" evidence="5">
    <location>
        <begin position="302"/>
        <end position="322"/>
    </location>
</feature>
<dbReference type="InterPro" id="IPR000847">
    <property type="entry name" value="LysR_HTH_N"/>
</dbReference>